<dbReference type="Proteomes" id="UP000183469">
    <property type="component" value="Unassembled WGS sequence"/>
</dbReference>
<sequence>MGKLDIAKGQFLHRKGDTVNNIAIILKGSFTISDGADINLPVGNGTILGAFHPAGGTYRYNFQAAEDSTLFVYDYTDEDDLTAAITATPTIAPVMVSASVNFLNQLANTLDELYEAGCKLCKDAKANYSDYKNICARLMVPPQMFEGINVLVPPEKPDILDSWQMSLCRAALDKNDLLRKECYPADIHFCVGVIMLSAQMARILQLEIDKSQVFIQQIKNDTDDFMREYHSQKSKFDDAARQEALESGSGSLPQIKNALTTILAFAETSRDIGDAFGRDIRAFMKAPDKAEKSAEMRRLRGDITTNFYTIYEAAFFKSLTTDDIPAEVKMFLLFGFVDEELAGEENTAELYKYAVLWEDDPNERVLPAYEWLKKIYRGEVPPSKDEFDNDWPDHLKEEVRQGNLTQAQADAMLDDTKAMTSFELHNMVTGANKMTYGSIFSFIPAFYAQSVSRPLENCLVTAQRATDELNHVRGIDFGCFYRPAYATYPQLKINRFDYNQEILPYIVLMPNYGSRGVMWQEIEGRKRTTPAHMVVSILHSEDLFDTFIKMCAQFRWEMCKRIQGVHYSDISEPSLTSEYCNYLQFYKKNSSLSADMKEKVKTALKRNSNSYSNVFASEYEMFLKAESEGLPRLNKVSREILFKYCTFSQAYRDKLLINPQYKPLIERWLVGRDDRARTLELFSRRILTQTKELPEEVQIEAEYLKL</sequence>
<dbReference type="InterPro" id="IPR018490">
    <property type="entry name" value="cNMP-bd_dom_sf"/>
</dbReference>
<organism evidence="1 2">
    <name type="scientific">Selenomonas ruminantium</name>
    <dbReference type="NCBI Taxonomy" id="971"/>
    <lineage>
        <taxon>Bacteria</taxon>
        <taxon>Bacillati</taxon>
        <taxon>Bacillota</taxon>
        <taxon>Negativicutes</taxon>
        <taxon>Selenomonadales</taxon>
        <taxon>Selenomonadaceae</taxon>
        <taxon>Selenomonas</taxon>
    </lineage>
</organism>
<gene>
    <name evidence="1" type="ORF">SAMN05660648_00899</name>
</gene>
<dbReference type="EMBL" id="FNQG01000003">
    <property type="protein sequence ID" value="SDZ84928.1"/>
    <property type="molecule type" value="Genomic_DNA"/>
</dbReference>
<dbReference type="SUPFAM" id="SSF51206">
    <property type="entry name" value="cAMP-binding domain-like"/>
    <property type="match status" value="1"/>
</dbReference>
<proteinExistence type="predicted"/>
<dbReference type="OrthoDB" id="334160at2"/>
<evidence type="ECO:0000313" key="1">
    <source>
        <dbReference type="EMBL" id="SDZ84928.1"/>
    </source>
</evidence>
<dbReference type="Gene3D" id="2.60.120.10">
    <property type="entry name" value="Jelly Rolls"/>
    <property type="match status" value="1"/>
</dbReference>
<reference evidence="1 2" key="1">
    <citation type="submission" date="2016-10" db="EMBL/GenBank/DDBJ databases">
        <authorList>
            <person name="de Groot N.N."/>
        </authorList>
    </citation>
    <scope>NUCLEOTIDE SEQUENCE [LARGE SCALE GENOMIC DNA]</scope>
    <source>
        <strain evidence="1 2">DSM 2872</strain>
    </source>
</reference>
<dbReference type="InterPro" id="IPR014710">
    <property type="entry name" value="RmlC-like_jellyroll"/>
</dbReference>
<dbReference type="AlphaFoldDB" id="A0A1H3WFB8"/>
<name>A0A1H3WFB8_SELRU</name>
<evidence type="ECO:0008006" key="3">
    <source>
        <dbReference type="Google" id="ProtNLM"/>
    </source>
</evidence>
<dbReference type="RefSeq" id="WP_074671181.1">
    <property type="nucleotide sequence ID" value="NZ_FNQG01000003.1"/>
</dbReference>
<protein>
    <recommendedName>
        <fullName evidence="3">Cyclic nucleotide-binding domain-containing protein</fullName>
    </recommendedName>
</protein>
<evidence type="ECO:0000313" key="2">
    <source>
        <dbReference type="Proteomes" id="UP000183469"/>
    </source>
</evidence>
<accession>A0A1H3WFB8</accession>